<keyword evidence="4 9" id="KW-0349">Heme</keyword>
<name>A0AAW0B844_9AGAR</name>
<comment type="caution">
    <text evidence="12">The sequence shown here is derived from an EMBL/GenBank/DDBJ whole genome shotgun (WGS) entry which is preliminary data.</text>
</comment>
<keyword evidence="5 9" id="KW-0479">Metal-binding</keyword>
<dbReference type="PROSITE" id="PS00086">
    <property type="entry name" value="CYTOCHROME_P450"/>
    <property type="match status" value="1"/>
</dbReference>
<organism evidence="12 13">
    <name type="scientific">Paramarasmius palmivorus</name>
    <dbReference type="NCBI Taxonomy" id="297713"/>
    <lineage>
        <taxon>Eukaryota</taxon>
        <taxon>Fungi</taxon>
        <taxon>Dikarya</taxon>
        <taxon>Basidiomycota</taxon>
        <taxon>Agaricomycotina</taxon>
        <taxon>Agaricomycetes</taxon>
        <taxon>Agaricomycetidae</taxon>
        <taxon>Agaricales</taxon>
        <taxon>Marasmiineae</taxon>
        <taxon>Marasmiaceae</taxon>
        <taxon>Paramarasmius</taxon>
    </lineage>
</organism>
<evidence type="ECO:0000256" key="10">
    <source>
        <dbReference type="RuleBase" id="RU000461"/>
    </source>
</evidence>
<evidence type="ECO:0000256" key="11">
    <source>
        <dbReference type="SAM" id="Phobius"/>
    </source>
</evidence>
<comment type="pathway">
    <text evidence="2">Secondary metabolite biosynthesis.</text>
</comment>
<keyword evidence="7 9" id="KW-0408">Iron</keyword>
<dbReference type="InterPro" id="IPR036396">
    <property type="entry name" value="Cyt_P450_sf"/>
</dbReference>
<dbReference type="PANTHER" id="PTHR46300">
    <property type="entry name" value="P450, PUTATIVE (EUROFUNG)-RELATED-RELATED"/>
    <property type="match status" value="1"/>
</dbReference>
<dbReference type="GO" id="GO:0005506">
    <property type="term" value="F:iron ion binding"/>
    <property type="evidence" value="ECO:0007669"/>
    <property type="project" value="InterPro"/>
</dbReference>
<dbReference type="SUPFAM" id="SSF48264">
    <property type="entry name" value="Cytochrome P450"/>
    <property type="match status" value="1"/>
</dbReference>
<dbReference type="PRINTS" id="PR00385">
    <property type="entry name" value="P450"/>
</dbReference>
<dbReference type="GO" id="GO:0016705">
    <property type="term" value="F:oxidoreductase activity, acting on paired donors, with incorporation or reduction of molecular oxygen"/>
    <property type="evidence" value="ECO:0007669"/>
    <property type="project" value="InterPro"/>
</dbReference>
<dbReference type="PANTHER" id="PTHR46300:SF7">
    <property type="entry name" value="P450, PUTATIVE (EUROFUNG)-RELATED"/>
    <property type="match status" value="1"/>
</dbReference>
<reference evidence="12 13" key="1">
    <citation type="submission" date="2024-01" db="EMBL/GenBank/DDBJ databases">
        <title>A draft genome for a cacao thread blight-causing isolate of Paramarasmius palmivorus.</title>
        <authorList>
            <person name="Baruah I.K."/>
            <person name="Bukari Y."/>
            <person name="Amoako-Attah I."/>
            <person name="Meinhardt L.W."/>
            <person name="Bailey B.A."/>
            <person name="Cohen S.P."/>
        </authorList>
    </citation>
    <scope>NUCLEOTIDE SEQUENCE [LARGE SCALE GENOMIC DNA]</scope>
    <source>
        <strain evidence="12 13">GH-12</strain>
    </source>
</reference>
<comment type="similarity">
    <text evidence="3 10">Belongs to the cytochrome P450 family.</text>
</comment>
<dbReference type="InterPro" id="IPR002401">
    <property type="entry name" value="Cyt_P450_E_grp-I"/>
</dbReference>
<accession>A0AAW0B844</accession>
<keyword evidence="11" id="KW-1133">Transmembrane helix</keyword>
<protein>
    <recommendedName>
        <fullName evidence="14">Cytochrome P450</fullName>
    </recommendedName>
</protein>
<evidence type="ECO:0000256" key="8">
    <source>
        <dbReference type="ARBA" id="ARBA00023033"/>
    </source>
</evidence>
<evidence type="ECO:0000256" key="2">
    <source>
        <dbReference type="ARBA" id="ARBA00005179"/>
    </source>
</evidence>
<keyword evidence="13" id="KW-1185">Reference proteome</keyword>
<feature type="transmembrane region" description="Helical" evidence="11">
    <location>
        <begin position="6"/>
        <end position="33"/>
    </location>
</feature>
<evidence type="ECO:0000256" key="3">
    <source>
        <dbReference type="ARBA" id="ARBA00010617"/>
    </source>
</evidence>
<sequence>MPGYGFSIVLGLTGTTASAITALALCLVLSYMIRRPRSPLPPSPPQTFILGNLHNFPDLTQAFLTFTTWAQTYGPIFHLRLVNKYFVVLNTGKVALDLLESRSNIYSDRPHTVFDHQVAMLGYNMFRMRVDHPRFRVYRRMMQSGINPRALQGYRSLQRQERDVLLRSLVDTPQDFISYLRRNAGSFILKLTYGYDVKSNSDEFLALIEKAFQYEAEKLGRPFIVEYLPFLRFFPSWFPLCEFKRIAKESRSHQVEAIPFKWSKGLIESGNYVDSFVSRFLLQEDGTSISKEDQDILMWCAHAMYIGGGDTVVSAMTTFFYIMEMYPEIQRRAQADIDRVTGGERFPTPEDEAQLPYITAIIKEVLRFAPVAPLGLNHCVMEDDEYDGYRIPKGSVIIGNIRAITLDPELYQDPGKFDPERHLGEHPETDPYKFVFGFGRRSCPGSYLAERSLFFNMASILALFNLEKDIDVSGNTIEPKKEFCGGVTV</sequence>
<dbReference type="PRINTS" id="PR00463">
    <property type="entry name" value="EP450I"/>
</dbReference>
<evidence type="ECO:0008006" key="14">
    <source>
        <dbReference type="Google" id="ProtNLM"/>
    </source>
</evidence>
<dbReference type="InterPro" id="IPR017972">
    <property type="entry name" value="Cyt_P450_CS"/>
</dbReference>
<dbReference type="GO" id="GO:0020037">
    <property type="term" value="F:heme binding"/>
    <property type="evidence" value="ECO:0007669"/>
    <property type="project" value="InterPro"/>
</dbReference>
<feature type="binding site" description="axial binding residue" evidence="9">
    <location>
        <position position="443"/>
    </location>
    <ligand>
        <name>heme</name>
        <dbReference type="ChEBI" id="CHEBI:30413"/>
    </ligand>
    <ligandPart>
        <name>Fe</name>
        <dbReference type="ChEBI" id="CHEBI:18248"/>
    </ligandPart>
</feature>
<evidence type="ECO:0000313" key="13">
    <source>
        <dbReference type="Proteomes" id="UP001383192"/>
    </source>
</evidence>
<proteinExistence type="inferred from homology"/>
<dbReference type="EMBL" id="JAYKXP010000162">
    <property type="protein sequence ID" value="KAK7021808.1"/>
    <property type="molecule type" value="Genomic_DNA"/>
</dbReference>
<dbReference type="GO" id="GO:0004497">
    <property type="term" value="F:monooxygenase activity"/>
    <property type="evidence" value="ECO:0007669"/>
    <property type="project" value="UniProtKB-KW"/>
</dbReference>
<evidence type="ECO:0000256" key="7">
    <source>
        <dbReference type="ARBA" id="ARBA00023004"/>
    </source>
</evidence>
<dbReference type="AlphaFoldDB" id="A0AAW0B844"/>
<evidence type="ECO:0000256" key="4">
    <source>
        <dbReference type="ARBA" id="ARBA00022617"/>
    </source>
</evidence>
<evidence type="ECO:0000256" key="5">
    <source>
        <dbReference type="ARBA" id="ARBA00022723"/>
    </source>
</evidence>
<dbReference type="Pfam" id="PF00067">
    <property type="entry name" value="p450"/>
    <property type="match status" value="1"/>
</dbReference>
<keyword evidence="11" id="KW-0812">Transmembrane</keyword>
<dbReference type="InterPro" id="IPR001128">
    <property type="entry name" value="Cyt_P450"/>
</dbReference>
<evidence type="ECO:0000256" key="9">
    <source>
        <dbReference type="PIRSR" id="PIRSR602401-1"/>
    </source>
</evidence>
<dbReference type="Proteomes" id="UP001383192">
    <property type="component" value="Unassembled WGS sequence"/>
</dbReference>
<evidence type="ECO:0000313" key="12">
    <source>
        <dbReference type="EMBL" id="KAK7021808.1"/>
    </source>
</evidence>
<dbReference type="CDD" id="cd11065">
    <property type="entry name" value="CYP64-like"/>
    <property type="match status" value="1"/>
</dbReference>
<gene>
    <name evidence="12" type="ORF">VNI00_017252</name>
</gene>
<evidence type="ECO:0000256" key="1">
    <source>
        <dbReference type="ARBA" id="ARBA00001971"/>
    </source>
</evidence>
<keyword evidence="11" id="KW-0472">Membrane</keyword>
<dbReference type="InterPro" id="IPR050364">
    <property type="entry name" value="Cytochrome_P450_fung"/>
</dbReference>
<comment type="cofactor">
    <cofactor evidence="1 9">
        <name>heme</name>
        <dbReference type="ChEBI" id="CHEBI:30413"/>
    </cofactor>
</comment>
<dbReference type="Gene3D" id="1.10.630.10">
    <property type="entry name" value="Cytochrome P450"/>
    <property type="match status" value="1"/>
</dbReference>
<keyword evidence="8 10" id="KW-0503">Monooxygenase</keyword>
<evidence type="ECO:0000256" key="6">
    <source>
        <dbReference type="ARBA" id="ARBA00023002"/>
    </source>
</evidence>
<keyword evidence="6 10" id="KW-0560">Oxidoreductase</keyword>